<dbReference type="GO" id="GO:0005524">
    <property type="term" value="F:ATP binding"/>
    <property type="evidence" value="ECO:0007669"/>
    <property type="project" value="UniProtKB-KW"/>
</dbReference>
<keyword evidence="7" id="KW-0472">Membrane</keyword>
<proteinExistence type="predicted"/>
<dbReference type="EC" id="2.7.13.3" evidence="2"/>
<feature type="transmembrane region" description="Helical" evidence="7">
    <location>
        <begin position="152"/>
        <end position="172"/>
    </location>
</feature>
<evidence type="ECO:0000256" key="4">
    <source>
        <dbReference type="ARBA" id="ARBA00022741"/>
    </source>
</evidence>
<dbReference type="InterPro" id="IPR036097">
    <property type="entry name" value="HisK_dim/P_sf"/>
</dbReference>
<keyword evidence="10" id="KW-1185">Reference proteome</keyword>
<dbReference type="SUPFAM" id="SSF47384">
    <property type="entry name" value="Homodimeric domain of signal transducing histidine kinase"/>
    <property type="match status" value="1"/>
</dbReference>
<feature type="transmembrane region" description="Helical" evidence="7">
    <location>
        <begin position="119"/>
        <end position="140"/>
    </location>
</feature>
<dbReference type="AlphaFoldDB" id="A0A4R6YU43"/>
<gene>
    <name evidence="9" type="ORF">DFR29_10924</name>
</gene>
<evidence type="ECO:0000256" key="1">
    <source>
        <dbReference type="ARBA" id="ARBA00000085"/>
    </source>
</evidence>
<dbReference type="Proteomes" id="UP000295293">
    <property type="component" value="Unassembled WGS sequence"/>
</dbReference>
<dbReference type="GO" id="GO:0005886">
    <property type="term" value="C:plasma membrane"/>
    <property type="evidence" value="ECO:0007669"/>
    <property type="project" value="TreeGrafter"/>
</dbReference>
<organism evidence="9 10">
    <name type="scientific">Tahibacter aquaticus</name>
    <dbReference type="NCBI Taxonomy" id="520092"/>
    <lineage>
        <taxon>Bacteria</taxon>
        <taxon>Pseudomonadati</taxon>
        <taxon>Pseudomonadota</taxon>
        <taxon>Gammaproteobacteria</taxon>
        <taxon>Lysobacterales</taxon>
        <taxon>Rhodanobacteraceae</taxon>
        <taxon>Tahibacter</taxon>
    </lineage>
</organism>
<evidence type="ECO:0000313" key="9">
    <source>
        <dbReference type="EMBL" id="TDR41968.1"/>
    </source>
</evidence>
<dbReference type="Pfam" id="PF02518">
    <property type="entry name" value="HATPase_c"/>
    <property type="match status" value="1"/>
</dbReference>
<keyword evidence="6" id="KW-0067">ATP-binding</keyword>
<keyword evidence="3" id="KW-0808">Transferase</keyword>
<dbReference type="InterPro" id="IPR050980">
    <property type="entry name" value="2C_sensor_his_kinase"/>
</dbReference>
<dbReference type="Gene3D" id="3.30.565.10">
    <property type="entry name" value="Histidine kinase-like ATPase, C-terminal domain"/>
    <property type="match status" value="1"/>
</dbReference>
<feature type="transmembrane region" description="Helical" evidence="7">
    <location>
        <begin position="18"/>
        <end position="36"/>
    </location>
</feature>
<sequence length="417" mass="44374">MATTVPAGLLRTLATLRWVAVGGQSLVVLLAVHLLGLPLQSAPLWGGIAALALFNVWAWHRARRLAEATQGEALLHVLVDLANLAWMIAWSGGAMNPFASLFLLPLALVAVAMPWRAVLAVMLACAAGYAVSTVFGRPLPHMHGVFGDTLDLHLWGMAVNFVVSGAVVTGFLTRLAQTLREREQELARLREQFARREGIVALATHAAAVAHELNTPLGTLTLMVEDVLADAPAGSVQQADAQLMAQLLDECRDRVRQLAQPADDSLAQPRLLRGVLDQLVERWQLLRPAIQLDRQEQLPADVVVNWDAGIGHLLQALLNNAADASQAAGSAQVELEMEWTDGLLRGCVRDFGRGVSAGENLLPGRLFQSSKPDGLGVGLVLSHATVERLGGRLAVGSAGTFGASVRFELPLASVAGA</sequence>
<comment type="catalytic activity">
    <reaction evidence="1">
        <text>ATP + protein L-histidine = ADP + protein N-phospho-L-histidine.</text>
        <dbReference type="EC" id="2.7.13.3"/>
    </reaction>
</comment>
<dbReference type="Gene3D" id="1.10.287.130">
    <property type="match status" value="1"/>
</dbReference>
<dbReference type="GO" id="GO:0000155">
    <property type="term" value="F:phosphorelay sensor kinase activity"/>
    <property type="evidence" value="ECO:0007669"/>
    <property type="project" value="InterPro"/>
</dbReference>
<protein>
    <recommendedName>
        <fullName evidence="2">histidine kinase</fullName>
        <ecNumber evidence="2">2.7.13.3</ecNumber>
    </recommendedName>
</protein>
<evidence type="ECO:0000256" key="5">
    <source>
        <dbReference type="ARBA" id="ARBA00022777"/>
    </source>
</evidence>
<evidence type="ECO:0000313" key="10">
    <source>
        <dbReference type="Proteomes" id="UP000295293"/>
    </source>
</evidence>
<dbReference type="PANTHER" id="PTHR44936">
    <property type="entry name" value="SENSOR PROTEIN CREC"/>
    <property type="match status" value="1"/>
</dbReference>
<dbReference type="EMBL" id="SNZH01000009">
    <property type="protein sequence ID" value="TDR41968.1"/>
    <property type="molecule type" value="Genomic_DNA"/>
</dbReference>
<dbReference type="SUPFAM" id="SSF55874">
    <property type="entry name" value="ATPase domain of HSP90 chaperone/DNA topoisomerase II/histidine kinase"/>
    <property type="match status" value="1"/>
</dbReference>
<keyword evidence="7" id="KW-1133">Transmembrane helix</keyword>
<keyword evidence="4" id="KW-0547">Nucleotide-binding</keyword>
<name>A0A4R6YU43_9GAMM</name>
<feature type="transmembrane region" description="Helical" evidence="7">
    <location>
        <begin position="42"/>
        <end position="59"/>
    </location>
</feature>
<accession>A0A4R6YU43</accession>
<evidence type="ECO:0000256" key="2">
    <source>
        <dbReference type="ARBA" id="ARBA00012438"/>
    </source>
</evidence>
<evidence type="ECO:0000256" key="7">
    <source>
        <dbReference type="SAM" id="Phobius"/>
    </source>
</evidence>
<dbReference type="PROSITE" id="PS50109">
    <property type="entry name" value="HIS_KIN"/>
    <property type="match status" value="1"/>
</dbReference>
<keyword evidence="7" id="KW-0812">Transmembrane</keyword>
<keyword evidence="5 9" id="KW-0418">Kinase</keyword>
<dbReference type="InterPro" id="IPR036890">
    <property type="entry name" value="HATPase_C_sf"/>
</dbReference>
<dbReference type="PANTHER" id="PTHR44936:SF10">
    <property type="entry name" value="SENSOR PROTEIN RSTB"/>
    <property type="match status" value="1"/>
</dbReference>
<dbReference type="SMART" id="SM00387">
    <property type="entry name" value="HATPase_c"/>
    <property type="match status" value="1"/>
</dbReference>
<comment type="caution">
    <text evidence="9">The sequence shown here is derived from an EMBL/GenBank/DDBJ whole genome shotgun (WGS) entry which is preliminary data.</text>
</comment>
<evidence type="ECO:0000259" key="8">
    <source>
        <dbReference type="PROSITE" id="PS50109"/>
    </source>
</evidence>
<dbReference type="RefSeq" id="WP_133819469.1">
    <property type="nucleotide sequence ID" value="NZ_SNZH01000009.1"/>
</dbReference>
<evidence type="ECO:0000256" key="6">
    <source>
        <dbReference type="ARBA" id="ARBA00022840"/>
    </source>
</evidence>
<dbReference type="InterPro" id="IPR003594">
    <property type="entry name" value="HATPase_dom"/>
</dbReference>
<evidence type="ECO:0000256" key="3">
    <source>
        <dbReference type="ARBA" id="ARBA00022679"/>
    </source>
</evidence>
<feature type="transmembrane region" description="Helical" evidence="7">
    <location>
        <begin position="95"/>
        <end position="112"/>
    </location>
</feature>
<dbReference type="OrthoDB" id="9785252at2"/>
<feature type="domain" description="Histidine kinase" evidence="8">
    <location>
        <begin position="208"/>
        <end position="413"/>
    </location>
</feature>
<dbReference type="InterPro" id="IPR005467">
    <property type="entry name" value="His_kinase_dom"/>
</dbReference>
<reference evidence="9 10" key="1">
    <citation type="submission" date="2019-03" db="EMBL/GenBank/DDBJ databases">
        <title>Genomic Encyclopedia of Type Strains, Phase IV (KMG-IV): sequencing the most valuable type-strain genomes for metagenomic binning, comparative biology and taxonomic classification.</title>
        <authorList>
            <person name="Goeker M."/>
        </authorList>
    </citation>
    <scope>NUCLEOTIDE SEQUENCE [LARGE SCALE GENOMIC DNA]</scope>
    <source>
        <strain evidence="9 10">DSM 21667</strain>
    </source>
</reference>